<accession>A0A4C1W5T4</accession>
<evidence type="ECO:0000313" key="1">
    <source>
        <dbReference type="EMBL" id="GBP45902.1"/>
    </source>
</evidence>
<evidence type="ECO:0000313" key="2">
    <source>
        <dbReference type="Proteomes" id="UP000299102"/>
    </source>
</evidence>
<dbReference type="AlphaFoldDB" id="A0A4C1W5T4"/>
<proteinExistence type="predicted"/>
<name>A0A4C1W5T4_EUMVA</name>
<gene>
    <name evidence="1" type="ORF">EVAR_31809_1</name>
</gene>
<sequence length="101" mass="11390">MRRPVRVAVRRGSVAREWRTAPGRVFLLLQVSMGGGDNLLSGNLQPGCSASKRGRTFYCNEYLKDRWAQRLIAHVSNKDSSADYDHRSWVRPGLRDEGATT</sequence>
<keyword evidence="2" id="KW-1185">Reference proteome</keyword>
<reference evidence="1 2" key="1">
    <citation type="journal article" date="2019" name="Commun. Biol.">
        <title>The bagworm genome reveals a unique fibroin gene that provides high tensile strength.</title>
        <authorList>
            <person name="Kono N."/>
            <person name="Nakamura H."/>
            <person name="Ohtoshi R."/>
            <person name="Tomita M."/>
            <person name="Numata K."/>
            <person name="Arakawa K."/>
        </authorList>
    </citation>
    <scope>NUCLEOTIDE SEQUENCE [LARGE SCALE GENOMIC DNA]</scope>
</reference>
<protein>
    <submittedName>
        <fullName evidence="1">Uncharacterized protein</fullName>
    </submittedName>
</protein>
<dbReference type="Proteomes" id="UP000299102">
    <property type="component" value="Unassembled WGS sequence"/>
</dbReference>
<comment type="caution">
    <text evidence="1">The sequence shown here is derived from an EMBL/GenBank/DDBJ whole genome shotgun (WGS) entry which is preliminary data.</text>
</comment>
<organism evidence="1 2">
    <name type="scientific">Eumeta variegata</name>
    <name type="common">Bagworm moth</name>
    <name type="synonym">Eumeta japonica</name>
    <dbReference type="NCBI Taxonomy" id="151549"/>
    <lineage>
        <taxon>Eukaryota</taxon>
        <taxon>Metazoa</taxon>
        <taxon>Ecdysozoa</taxon>
        <taxon>Arthropoda</taxon>
        <taxon>Hexapoda</taxon>
        <taxon>Insecta</taxon>
        <taxon>Pterygota</taxon>
        <taxon>Neoptera</taxon>
        <taxon>Endopterygota</taxon>
        <taxon>Lepidoptera</taxon>
        <taxon>Glossata</taxon>
        <taxon>Ditrysia</taxon>
        <taxon>Tineoidea</taxon>
        <taxon>Psychidae</taxon>
        <taxon>Oiketicinae</taxon>
        <taxon>Eumeta</taxon>
    </lineage>
</organism>
<dbReference type="EMBL" id="BGZK01000473">
    <property type="protein sequence ID" value="GBP45902.1"/>
    <property type="molecule type" value="Genomic_DNA"/>
</dbReference>